<dbReference type="GO" id="GO:0016020">
    <property type="term" value="C:membrane"/>
    <property type="evidence" value="ECO:0007669"/>
    <property type="project" value="InterPro"/>
</dbReference>
<dbReference type="InterPro" id="IPR036890">
    <property type="entry name" value="HATPase_C_sf"/>
</dbReference>
<organism evidence="2 3">
    <name type="scientific">Xanthocytophaga agilis</name>
    <dbReference type="NCBI Taxonomy" id="3048010"/>
    <lineage>
        <taxon>Bacteria</taxon>
        <taxon>Pseudomonadati</taxon>
        <taxon>Bacteroidota</taxon>
        <taxon>Cytophagia</taxon>
        <taxon>Cytophagales</taxon>
        <taxon>Rhodocytophagaceae</taxon>
        <taxon>Xanthocytophaga</taxon>
    </lineage>
</organism>
<dbReference type="InterPro" id="IPR010559">
    <property type="entry name" value="Sig_transdc_His_kin_internal"/>
</dbReference>
<dbReference type="PANTHER" id="PTHR34220:SF7">
    <property type="entry name" value="SENSOR HISTIDINE KINASE YPDA"/>
    <property type="match status" value="1"/>
</dbReference>
<sequence length="205" mass="23952">MQLLERIEKKNAELVLLKAQLNPHFLFNILNNLYSVALQDNSLRVAEGIQKLGDIMRFMLHDNLSDYIPLERELDYLKNYIQIQTLRLSPYVGISITTDLPASHCPQRIAPMLIIPFVENAFKHGISYQHVSWIHILLHCQDNSLRLLVKNSIHSSQKKDLRQESGVGLENVRKRLQLLYHHKHRLQIDQNENEFVVELLVEFDA</sequence>
<keyword evidence="3" id="KW-1185">Reference proteome</keyword>
<dbReference type="Pfam" id="PF06580">
    <property type="entry name" value="His_kinase"/>
    <property type="match status" value="1"/>
</dbReference>
<dbReference type="Proteomes" id="UP001232063">
    <property type="component" value="Unassembled WGS sequence"/>
</dbReference>
<name>A0AAE3RDI9_9BACT</name>
<evidence type="ECO:0000259" key="1">
    <source>
        <dbReference type="Pfam" id="PF06580"/>
    </source>
</evidence>
<keyword evidence="2" id="KW-0808">Transferase</keyword>
<dbReference type="EMBL" id="JASJOU010000018">
    <property type="protein sequence ID" value="MDJ1505763.1"/>
    <property type="molecule type" value="Genomic_DNA"/>
</dbReference>
<reference evidence="2" key="1">
    <citation type="submission" date="2023-05" db="EMBL/GenBank/DDBJ databases">
        <authorList>
            <person name="Zhang X."/>
        </authorList>
    </citation>
    <scope>NUCLEOTIDE SEQUENCE</scope>
    <source>
        <strain evidence="2">BD1B2-1</strain>
    </source>
</reference>
<dbReference type="AlphaFoldDB" id="A0AAE3RDI9"/>
<gene>
    <name evidence="2" type="ORF">QNI22_34220</name>
</gene>
<dbReference type="SUPFAM" id="SSF55874">
    <property type="entry name" value="ATPase domain of HSP90 chaperone/DNA topoisomerase II/histidine kinase"/>
    <property type="match status" value="1"/>
</dbReference>
<feature type="domain" description="Signal transduction histidine kinase internal region" evidence="1">
    <location>
        <begin position="12"/>
        <end position="88"/>
    </location>
</feature>
<accession>A0AAE3RDI9</accession>
<evidence type="ECO:0000313" key="2">
    <source>
        <dbReference type="EMBL" id="MDJ1505763.1"/>
    </source>
</evidence>
<evidence type="ECO:0000313" key="3">
    <source>
        <dbReference type="Proteomes" id="UP001232063"/>
    </source>
</evidence>
<dbReference type="GO" id="GO:0000155">
    <property type="term" value="F:phosphorelay sensor kinase activity"/>
    <property type="evidence" value="ECO:0007669"/>
    <property type="project" value="InterPro"/>
</dbReference>
<dbReference type="InterPro" id="IPR050640">
    <property type="entry name" value="Bact_2-comp_sensor_kinase"/>
</dbReference>
<dbReference type="PANTHER" id="PTHR34220">
    <property type="entry name" value="SENSOR HISTIDINE KINASE YPDA"/>
    <property type="match status" value="1"/>
</dbReference>
<protein>
    <submittedName>
        <fullName evidence="2">Histidine kinase</fullName>
    </submittedName>
</protein>
<proteinExistence type="predicted"/>
<dbReference type="Gene3D" id="3.30.565.10">
    <property type="entry name" value="Histidine kinase-like ATPase, C-terminal domain"/>
    <property type="match status" value="1"/>
</dbReference>
<keyword evidence="2" id="KW-0418">Kinase</keyword>
<comment type="caution">
    <text evidence="2">The sequence shown here is derived from an EMBL/GenBank/DDBJ whole genome shotgun (WGS) entry which is preliminary data.</text>
</comment>